<comment type="caution">
    <text evidence="1">The sequence shown here is derived from an EMBL/GenBank/DDBJ whole genome shotgun (WGS) entry which is preliminary data.</text>
</comment>
<sequence>MGELIYADFKTKSRHYTKGGGLDDLVVLANAVFVEAFPVDVNHYHRDTAPAEYTAPEQDPA</sequence>
<dbReference type="STRING" id="1505087.AYJ54_00645"/>
<proteinExistence type="predicted"/>
<dbReference type="AlphaFoldDB" id="A0A176YGL6"/>
<reference evidence="1 2" key="1">
    <citation type="submission" date="2016-03" db="EMBL/GenBank/DDBJ databases">
        <title>Draft Genome Sequence of the Strain BR 10245 (Bradyrhizobium sp.) isolated from nodules of Centrolobium paraense.</title>
        <authorList>
            <person name="Simoes-Araujo J.L.Sr."/>
            <person name="Barauna A.C."/>
            <person name="Silva K."/>
            <person name="Zilli J.E."/>
        </authorList>
    </citation>
    <scope>NUCLEOTIDE SEQUENCE [LARGE SCALE GENOMIC DNA]</scope>
    <source>
        <strain evidence="1 2">BR 10245</strain>
    </source>
</reference>
<accession>A0A176YGL6</accession>
<name>A0A176YGL6_9BRAD</name>
<evidence type="ECO:0000313" key="2">
    <source>
        <dbReference type="Proteomes" id="UP000076959"/>
    </source>
</evidence>
<dbReference type="Proteomes" id="UP000076959">
    <property type="component" value="Unassembled WGS sequence"/>
</dbReference>
<keyword evidence="2" id="KW-1185">Reference proteome</keyword>
<organism evidence="1 2">
    <name type="scientific">Bradyrhizobium centrolobii</name>
    <dbReference type="NCBI Taxonomy" id="1505087"/>
    <lineage>
        <taxon>Bacteria</taxon>
        <taxon>Pseudomonadati</taxon>
        <taxon>Pseudomonadota</taxon>
        <taxon>Alphaproteobacteria</taxon>
        <taxon>Hyphomicrobiales</taxon>
        <taxon>Nitrobacteraceae</taxon>
        <taxon>Bradyrhizobium</taxon>
    </lineage>
</organism>
<dbReference type="EMBL" id="LUUB01000079">
    <property type="protein sequence ID" value="OAF05447.1"/>
    <property type="molecule type" value="Genomic_DNA"/>
</dbReference>
<evidence type="ECO:0000313" key="1">
    <source>
        <dbReference type="EMBL" id="OAF05447.1"/>
    </source>
</evidence>
<gene>
    <name evidence="1" type="ORF">AYJ54_00645</name>
</gene>
<dbReference type="RefSeq" id="WP_063703535.1">
    <property type="nucleotide sequence ID" value="NZ_LUUB01000079.1"/>
</dbReference>
<protein>
    <submittedName>
        <fullName evidence="1">Uncharacterized protein</fullName>
    </submittedName>
</protein>